<dbReference type="GO" id="GO:0003700">
    <property type="term" value="F:DNA-binding transcription factor activity"/>
    <property type="evidence" value="ECO:0007669"/>
    <property type="project" value="TreeGrafter"/>
</dbReference>
<dbReference type="Pfam" id="PF13377">
    <property type="entry name" value="Peripla_BP_3"/>
    <property type="match status" value="1"/>
</dbReference>
<sequence>MNPTPTLHDVARLAGVNEATVSRAFSRRAPVAAKTRERIFEAARRVGYRPSMAARMTRTGRSGLIGVVRSPVGGHSVDHPSFLLGLGGELHRRGLCPVGDVLSVPGDPDMDPAAPAPAVPRIIREHLADGFLINYAFGMPEAAERLLSGSGVPAIWINQLREQNCVRPDDRGAAAEATAYLLGRGCRDIAYVAAPASSSSAGASRAEHFSRAARERGYRDAMSAAGVPARVEALPPLPPAGAYERRLGHVLRSHVALLSRRDRPEAVLCEADGRVMLAAASEAGLRVPGELAVFGIDNDPGGDVRIAMDRLVVPFWAMGRSAVEEVCGLIEEPDRPRPPVVLPFEFHRAGTVA</sequence>
<keyword evidence="1" id="KW-0805">Transcription regulation</keyword>
<evidence type="ECO:0000313" key="5">
    <source>
        <dbReference type="EMBL" id="BAM03130.1"/>
    </source>
</evidence>
<dbReference type="InterPro" id="IPR046335">
    <property type="entry name" value="LacI/GalR-like_sensor"/>
</dbReference>
<proteinExistence type="predicted"/>
<accession>I0ICZ2</accession>
<name>I0ICZ2_PHYMF</name>
<evidence type="ECO:0000256" key="3">
    <source>
        <dbReference type="ARBA" id="ARBA00023163"/>
    </source>
</evidence>
<dbReference type="CDD" id="cd01392">
    <property type="entry name" value="HTH_LacI"/>
    <property type="match status" value="1"/>
</dbReference>
<dbReference type="SMART" id="SM00354">
    <property type="entry name" value="HTH_LACI"/>
    <property type="match status" value="1"/>
</dbReference>
<dbReference type="SUPFAM" id="SSF53822">
    <property type="entry name" value="Periplasmic binding protein-like I"/>
    <property type="match status" value="1"/>
</dbReference>
<feature type="domain" description="HTH lacI-type" evidence="4">
    <location>
        <begin position="5"/>
        <end position="59"/>
    </location>
</feature>
<dbReference type="Gene3D" id="3.40.50.2300">
    <property type="match status" value="2"/>
</dbReference>
<dbReference type="PANTHER" id="PTHR30146">
    <property type="entry name" value="LACI-RELATED TRANSCRIPTIONAL REPRESSOR"/>
    <property type="match status" value="1"/>
</dbReference>
<dbReference type="PROSITE" id="PS50932">
    <property type="entry name" value="HTH_LACI_2"/>
    <property type="match status" value="1"/>
</dbReference>
<dbReference type="Pfam" id="PF00356">
    <property type="entry name" value="LacI"/>
    <property type="match status" value="1"/>
</dbReference>
<organism evidence="5 6">
    <name type="scientific">Phycisphaera mikurensis (strain NBRC 102666 / KCTC 22515 / FYK2301M01)</name>
    <dbReference type="NCBI Taxonomy" id="1142394"/>
    <lineage>
        <taxon>Bacteria</taxon>
        <taxon>Pseudomonadati</taxon>
        <taxon>Planctomycetota</taxon>
        <taxon>Phycisphaerae</taxon>
        <taxon>Phycisphaerales</taxon>
        <taxon>Phycisphaeraceae</taxon>
        <taxon>Phycisphaera</taxon>
    </lineage>
</organism>
<dbReference type="SUPFAM" id="SSF47413">
    <property type="entry name" value="lambda repressor-like DNA-binding domains"/>
    <property type="match status" value="1"/>
</dbReference>
<dbReference type="HOGENOM" id="CLU_037628_6_1_0"/>
<evidence type="ECO:0000259" key="4">
    <source>
        <dbReference type="PROSITE" id="PS50932"/>
    </source>
</evidence>
<dbReference type="RefSeq" id="WP_014436349.1">
    <property type="nucleotide sequence ID" value="NC_017080.1"/>
</dbReference>
<reference evidence="5 6" key="1">
    <citation type="submission" date="2012-02" db="EMBL/GenBank/DDBJ databases">
        <title>Complete genome sequence of Phycisphaera mikurensis NBRC 102666.</title>
        <authorList>
            <person name="Ankai A."/>
            <person name="Hosoyama A."/>
            <person name="Terui Y."/>
            <person name="Sekine M."/>
            <person name="Fukai R."/>
            <person name="Kato Y."/>
            <person name="Nakamura S."/>
            <person name="Yamada-Narita S."/>
            <person name="Kawakoshi A."/>
            <person name="Fukunaga Y."/>
            <person name="Yamazaki S."/>
            <person name="Fujita N."/>
        </authorList>
    </citation>
    <scope>NUCLEOTIDE SEQUENCE [LARGE SCALE GENOMIC DNA]</scope>
    <source>
        <strain evidence="6">NBRC 102666 / KCTC 22515 / FYK2301M01</strain>
    </source>
</reference>
<dbReference type="InterPro" id="IPR028082">
    <property type="entry name" value="Peripla_BP_I"/>
</dbReference>
<gene>
    <name evidence="5" type="ordered locus">PSMK_09710</name>
</gene>
<dbReference type="InterPro" id="IPR010982">
    <property type="entry name" value="Lambda_DNA-bd_dom_sf"/>
</dbReference>
<dbReference type="STRING" id="1142394.PSMK_09710"/>
<keyword evidence="3" id="KW-0804">Transcription</keyword>
<dbReference type="Gene3D" id="1.10.260.40">
    <property type="entry name" value="lambda repressor-like DNA-binding domains"/>
    <property type="match status" value="1"/>
</dbReference>
<dbReference type="CDD" id="cd06267">
    <property type="entry name" value="PBP1_LacI_sugar_binding-like"/>
    <property type="match status" value="1"/>
</dbReference>
<evidence type="ECO:0000313" key="6">
    <source>
        <dbReference type="Proteomes" id="UP000007881"/>
    </source>
</evidence>
<keyword evidence="2" id="KW-0238">DNA-binding</keyword>
<keyword evidence="6" id="KW-1185">Reference proteome</keyword>
<dbReference type="Proteomes" id="UP000007881">
    <property type="component" value="Chromosome"/>
</dbReference>
<dbReference type="PANTHER" id="PTHR30146:SF109">
    <property type="entry name" value="HTH-TYPE TRANSCRIPTIONAL REGULATOR GALS"/>
    <property type="match status" value="1"/>
</dbReference>
<evidence type="ECO:0000256" key="1">
    <source>
        <dbReference type="ARBA" id="ARBA00023015"/>
    </source>
</evidence>
<dbReference type="eggNOG" id="COG1609">
    <property type="taxonomic scope" value="Bacteria"/>
</dbReference>
<protein>
    <submittedName>
        <fullName evidence="5">Putative LacI family transcriptional regulator</fullName>
    </submittedName>
</protein>
<dbReference type="GO" id="GO:0000976">
    <property type="term" value="F:transcription cis-regulatory region binding"/>
    <property type="evidence" value="ECO:0007669"/>
    <property type="project" value="TreeGrafter"/>
</dbReference>
<dbReference type="EMBL" id="AP012338">
    <property type="protein sequence ID" value="BAM03130.1"/>
    <property type="molecule type" value="Genomic_DNA"/>
</dbReference>
<dbReference type="KEGG" id="phm:PSMK_09710"/>
<dbReference type="InterPro" id="IPR000843">
    <property type="entry name" value="HTH_LacI"/>
</dbReference>
<dbReference type="AlphaFoldDB" id="I0ICZ2"/>
<evidence type="ECO:0000256" key="2">
    <source>
        <dbReference type="ARBA" id="ARBA00023125"/>
    </source>
</evidence>